<name>A0ABT5ZXP7_9ACTN</name>
<proteinExistence type="predicted"/>
<evidence type="ECO:0008006" key="4">
    <source>
        <dbReference type="Google" id="ProtNLM"/>
    </source>
</evidence>
<dbReference type="Proteomes" id="UP001216579">
    <property type="component" value="Unassembled WGS sequence"/>
</dbReference>
<feature type="non-terminal residue" evidence="2">
    <location>
        <position position="84"/>
    </location>
</feature>
<comment type="caution">
    <text evidence="2">The sequence shown here is derived from an EMBL/GenBank/DDBJ whole genome shotgun (WGS) entry which is preliminary data.</text>
</comment>
<organism evidence="2 3">
    <name type="scientific">Streptomyces silvisoli</name>
    <dbReference type="NCBI Taxonomy" id="3034235"/>
    <lineage>
        <taxon>Bacteria</taxon>
        <taxon>Bacillati</taxon>
        <taxon>Actinomycetota</taxon>
        <taxon>Actinomycetes</taxon>
        <taxon>Kitasatosporales</taxon>
        <taxon>Streptomycetaceae</taxon>
        <taxon>Streptomyces</taxon>
    </lineage>
</organism>
<gene>
    <name evidence="2" type="ORF">P3G67_35725</name>
</gene>
<reference evidence="2 3" key="1">
    <citation type="submission" date="2023-03" db="EMBL/GenBank/DDBJ databases">
        <title>Draft genome sequence of Streptomyces sp. RB6PN23 isolated from peat swamp forest in Thailand.</title>
        <authorList>
            <person name="Klaysubun C."/>
            <person name="Duangmal K."/>
        </authorList>
    </citation>
    <scope>NUCLEOTIDE SEQUENCE [LARGE SCALE GENOMIC DNA]</scope>
    <source>
        <strain evidence="2 3">RB6PN23</strain>
    </source>
</reference>
<evidence type="ECO:0000256" key="1">
    <source>
        <dbReference type="SAM" id="MobiDB-lite"/>
    </source>
</evidence>
<evidence type="ECO:0000313" key="2">
    <source>
        <dbReference type="EMBL" id="MDF3294441.1"/>
    </source>
</evidence>
<keyword evidence="3" id="KW-1185">Reference proteome</keyword>
<protein>
    <recommendedName>
        <fullName evidence="4">Secreted protein</fullName>
    </recommendedName>
</protein>
<feature type="region of interest" description="Disordered" evidence="1">
    <location>
        <begin position="55"/>
        <end position="84"/>
    </location>
</feature>
<accession>A0ABT5ZXP7</accession>
<evidence type="ECO:0000313" key="3">
    <source>
        <dbReference type="Proteomes" id="UP001216579"/>
    </source>
</evidence>
<dbReference type="EMBL" id="JARJBC010000072">
    <property type="protein sequence ID" value="MDF3294441.1"/>
    <property type="molecule type" value="Genomic_DNA"/>
</dbReference>
<sequence length="84" mass="8712">MAVTVAVSAFACPNTDGSGDELNAVDVADRLTVWVSTGDVEPLKLESPPYTAVTECDPTDSEDVVSVATPPLSVPVPRRVAPSK</sequence>